<reference evidence="2 3" key="1">
    <citation type="submission" date="2024-04" db="EMBL/GenBank/DDBJ databases">
        <title>whole genome sequencing of Lutimonas vermicola strain IMCC1616.</title>
        <authorList>
            <person name="Bae S.S."/>
        </authorList>
    </citation>
    <scope>NUCLEOTIDE SEQUENCE [LARGE SCALE GENOMIC DNA]</scope>
    <source>
        <strain evidence="2 3">IMCC1616</strain>
    </source>
</reference>
<organism evidence="2 3">
    <name type="scientific">Lutimonas vermicola</name>
    <dbReference type="NCBI Taxonomy" id="414288"/>
    <lineage>
        <taxon>Bacteria</taxon>
        <taxon>Pseudomonadati</taxon>
        <taxon>Bacteroidota</taxon>
        <taxon>Flavobacteriia</taxon>
        <taxon>Flavobacteriales</taxon>
        <taxon>Flavobacteriaceae</taxon>
        <taxon>Lutimonas</taxon>
    </lineage>
</organism>
<gene>
    <name evidence="2" type="ORF">AABB81_11920</name>
</gene>
<evidence type="ECO:0000313" key="2">
    <source>
        <dbReference type="EMBL" id="MEL4456606.1"/>
    </source>
</evidence>
<sequence>MKKITIFLAFGFLLFFNETKAQQDPQYTQYMYNMNVVNPAYAGSRGTLSLGLLGRSQWTNVDGAPKTLTFDVHAPLGKKVGVGLSVIADEIGPAKEQNIYADFSYTLTTSEEGRLAFGLKGGVTLLNVNLLNVVLPQTSSAGDPVFDENINDAFPNFGAGVYYYTNKWYAGFSVPNIMQSEHLDKDNINTKAAEEVHYFLTGGYVFDLSSTLKFKPSLMFKGVSGAPVSIDVNANFLLYDRFEVGASYRIEDAVSILFNFGVTPDFRIGYAYDYTISEFSNSNTGGSHEIILLYDIDLSKKNLKSPRFF</sequence>
<proteinExistence type="predicted"/>
<dbReference type="NCBIfam" id="TIGR03519">
    <property type="entry name" value="T9SS_PorP_fam"/>
    <property type="match status" value="1"/>
</dbReference>
<evidence type="ECO:0000256" key="1">
    <source>
        <dbReference type="SAM" id="SignalP"/>
    </source>
</evidence>
<feature type="signal peptide" evidence="1">
    <location>
        <begin position="1"/>
        <end position="21"/>
    </location>
</feature>
<dbReference type="Proteomes" id="UP001474120">
    <property type="component" value="Unassembled WGS sequence"/>
</dbReference>
<keyword evidence="3" id="KW-1185">Reference proteome</keyword>
<keyword evidence="1" id="KW-0732">Signal</keyword>
<dbReference type="Pfam" id="PF11751">
    <property type="entry name" value="PorP_SprF"/>
    <property type="match status" value="1"/>
</dbReference>
<dbReference type="RefSeq" id="WP_342160758.1">
    <property type="nucleotide sequence ID" value="NZ_JBCDNA010000002.1"/>
</dbReference>
<dbReference type="InterPro" id="IPR019861">
    <property type="entry name" value="PorP/SprF_Bacteroidetes"/>
</dbReference>
<feature type="chain" id="PRO_5046867607" evidence="1">
    <location>
        <begin position="22"/>
        <end position="309"/>
    </location>
</feature>
<dbReference type="EMBL" id="JBCDNA010000002">
    <property type="protein sequence ID" value="MEL4456606.1"/>
    <property type="molecule type" value="Genomic_DNA"/>
</dbReference>
<evidence type="ECO:0000313" key="3">
    <source>
        <dbReference type="Proteomes" id="UP001474120"/>
    </source>
</evidence>
<name>A0ABU9L2D0_9FLAO</name>
<protein>
    <submittedName>
        <fullName evidence="2">Type IX secretion system membrane protein PorP/SprF</fullName>
    </submittedName>
</protein>
<accession>A0ABU9L2D0</accession>
<comment type="caution">
    <text evidence="2">The sequence shown here is derived from an EMBL/GenBank/DDBJ whole genome shotgun (WGS) entry which is preliminary data.</text>
</comment>